<dbReference type="KEGG" id="uvi:66063003"/>
<proteinExistence type="predicted"/>
<dbReference type="GeneID" id="66063003"/>
<reference evidence="1" key="1">
    <citation type="submission" date="2020-03" db="EMBL/GenBank/DDBJ databases">
        <title>A mixture of massive structural variations and highly conserved coding sequences in Ustilaginoidea virens genome.</title>
        <authorList>
            <person name="Zhang K."/>
            <person name="Zhao Z."/>
            <person name="Zhang Z."/>
            <person name="Li Y."/>
            <person name="Hsiang T."/>
            <person name="Sun W."/>
        </authorList>
    </citation>
    <scope>NUCLEOTIDE SEQUENCE</scope>
    <source>
        <strain evidence="1">UV-8b</strain>
    </source>
</reference>
<organism evidence="1 2">
    <name type="scientific">Ustilaginoidea virens</name>
    <name type="common">Rice false smut fungus</name>
    <name type="synonym">Villosiclava virens</name>
    <dbReference type="NCBI Taxonomy" id="1159556"/>
    <lineage>
        <taxon>Eukaryota</taxon>
        <taxon>Fungi</taxon>
        <taxon>Dikarya</taxon>
        <taxon>Ascomycota</taxon>
        <taxon>Pezizomycotina</taxon>
        <taxon>Sordariomycetes</taxon>
        <taxon>Hypocreomycetidae</taxon>
        <taxon>Hypocreales</taxon>
        <taxon>Clavicipitaceae</taxon>
        <taxon>Ustilaginoidea</taxon>
    </lineage>
</organism>
<gene>
    <name evidence="1" type="ORF">UV8b_02225</name>
</gene>
<dbReference type="AlphaFoldDB" id="A0A8E5HN12"/>
<evidence type="ECO:0000313" key="1">
    <source>
        <dbReference type="EMBL" id="QUC17984.1"/>
    </source>
</evidence>
<name>A0A8E5HN12_USTVR</name>
<protein>
    <submittedName>
        <fullName evidence="1">Uncharacterized protein</fullName>
    </submittedName>
</protein>
<sequence length="67" mass="7338">MTYRQQTGWTGRRLFGAQCLAQPSSCPAAAQPSPAARSCIRLPIVDWDALQSNLIQLAPRQSHDADD</sequence>
<dbReference type="EMBL" id="CP072754">
    <property type="protein sequence ID" value="QUC17984.1"/>
    <property type="molecule type" value="Genomic_DNA"/>
</dbReference>
<dbReference type="RefSeq" id="XP_042995657.1">
    <property type="nucleotide sequence ID" value="XM_043139723.1"/>
</dbReference>
<evidence type="ECO:0000313" key="2">
    <source>
        <dbReference type="Proteomes" id="UP000027002"/>
    </source>
</evidence>
<keyword evidence="2" id="KW-1185">Reference proteome</keyword>
<dbReference type="Proteomes" id="UP000027002">
    <property type="component" value="Chromosome 2"/>
</dbReference>
<accession>A0A8E5HN12</accession>